<reference evidence="8 9" key="1">
    <citation type="journal article" date="2023" name="Sci. Data">
        <title>Genome assembly of the Korean intertidal mud-creeper Batillaria attramentaria.</title>
        <authorList>
            <person name="Patra A.K."/>
            <person name="Ho P.T."/>
            <person name="Jun S."/>
            <person name="Lee S.J."/>
            <person name="Kim Y."/>
            <person name="Won Y.J."/>
        </authorList>
    </citation>
    <scope>NUCLEOTIDE SEQUENCE [LARGE SCALE GENOMIC DNA]</scope>
    <source>
        <strain evidence="8">Wonlab-2016</strain>
    </source>
</reference>
<sequence length="567" mass="64159">MASASPSRQLSVTDCPRCRCLCVGPTILPCGHVLCRPCLRQLLEQQGPVPTCSSCCHNIPRGQGQTISEQLDQYCKDLVLQEIVADHIFKRSDSSCQTCCKPAWTNVCLDCGTFYCIHCSENHRTEHAADCHTVVDPRQVLISASPTTSRPPGHEDVSQTSTSLLEFQRQEVKLLEEKHSDHGRVESDLDELIAKLQNGRDRVRDQKHLLHMYTTRMPTTINTTSMRERLRRVREDIRLPTREMLQDLRRETDRLVALWMEPVEVQVWKSSDDHGATSAVKGTTECVMVTPKSTIINLDSGSVYVEQINDDVIHRTVKDVAIAKINWSENLARVQRQLEAEKVKGQQLHAEMVRGQQQLAAEKVKGQQQLQAEKVKVQQQLEAEKRRAEAELAALYHTHQKEKTRERERVETFYTGIQQKKTSLLKQVMKRIEEKDVLSKLVQQLSEEFDVRLLAIDSGLRFLMDVPVEEWEGVKELQEKLQKILEDALLPKQEKEKVTWTEVTSCSTQTGDADTPKEADASGNEHQQTVTEGTTGSAKDTMLQKQQGKEVTSTEVTSCSTEAGDAE</sequence>
<feature type="compositionally biased region" description="Polar residues" evidence="6">
    <location>
        <begin position="501"/>
        <end position="512"/>
    </location>
</feature>
<evidence type="ECO:0000259" key="7">
    <source>
        <dbReference type="PROSITE" id="PS50089"/>
    </source>
</evidence>
<evidence type="ECO:0000256" key="5">
    <source>
        <dbReference type="SAM" id="Coils"/>
    </source>
</evidence>
<keyword evidence="3" id="KW-0862">Zinc</keyword>
<gene>
    <name evidence="8" type="ORF">BaRGS_00021740</name>
</gene>
<dbReference type="InterPro" id="IPR013083">
    <property type="entry name" value="Znf_RING/FYVE/PHD"/>
</dbReference>
<dbReference type="EMBL" id="JACVVK020000170">
    <property type="protein sequence ID" value="KAK7487070.1"/>
    <property type="molecule type" value="Genomic_DNA"/>
</dbReference>
<dbReference type="PROSITE" id="PS00518">
    <property type="entry name" value="ZF_RING_1"/>
    <property type="match status" value="1"/>
</dbReference>
<evidence type="ECO:0000313" key="8">
    <source>
        <dbReference type="EMBL" id="KAK7487070.1"/>
    </source>
</evidence>
<keyword evidence="5" id="KW-0175">Coiled coil</keyword>
<feature type="domain" description="RING-type" evidence="7">
    <location>
        <begin position="15"/>
        <end position="55"/>
    </location>
</feature>
<organism evidence="8 9">
    <name type="scientific">Batillaria attramentaria</name>
    <dbReference type="NCBI Taxonomy" id="370345"/>
    <lineage>
        <taxon>Eukaryota</taxon>
        <taxon>Metazoa</taxon>
        <taxon>Spiralia</taxon>
        <taxon>Lophotrochozoa</taxon>
        <taxon>Mollusca</taxon>
        <taxon>Gastropoda</taxon>
        <taxon>Caenogastropoda</taxon>
        <taxon>Sorbeoconcha</taxon>
        <taxon>Cerithioidea</taxon>
        <taxon>Batillariidae</taxon>
        <taxon>Batillaria</taxon>
    </lineage>
</organism>
<comment type="caution">
    <text evidence="8">The sequence shown here is derived from an EMBL/GenBank/DDBJ whole genome shotgun (WGS) entry which is preliminary data.</text>
</comment>
<keyword evidence="2 4" id="KW-0863">Zinc-finger</keyword>
<feature type="compositionally biased region" description="Polar residues" evidence="6">
    <location>
        <begin position="524"/>
        <end position="546"/>
    </location>
</feature>
<dbReference type="GO" id="GO:0008270">
    <property type="term" value="F:zinc ion binding"/>
    <property type="evidence" value="ECO:0007669"/>
    <property type="project" value="UniProtKB-KW"/>
</dbReference>
<dbReference type="Proteomes" id="UP001519460">
    <property type="component" value="Unassembled WGS sequence"/>
</dbReference>
<evidence type="ECO:0000256" key="1">
    <source>
        <dbReference type="ARBA" id="ARBA00022723"/>
    </source>
</evidence>
<keyword evidence="9" id="KW-1185">Reference proteome</keyword>
<protein>
    <recommendedName>
        <fullName evidence="7">RING-type domain-containing protein</fullName>
    </recommendedName>
</protein>
<dbReference type="PROSITE" id="PS50089">
    <property type="entry name" value="ZF_RING_2"/>
    <property type="match status" value="1"/>
</dbReference>
<evidence type="ECO:0000313" key="9">
    <source>
        <dbReference type="Proteomes" id="UP001519460"/>
    </source>
</evidence>
<keyword evidence="1" id="KW-0479">Metal-binding</keyword>
<dbReference type="Gene3D" id="3.30.40.10">
    <property type="entry name" value="Zinc/RING finger domain, C3HC4 (zinc finger)"/>
    <property type="match status" value="1"/>
</dbReference>
<proteinExistence type="predicted"/>
<evidence type="ECO:0000256" key="6">
    <source>
        <dbReference type="SAM" id="MobiDB-lite"/>
    </source>
</evidence>
<feature type="compositionally biased region" description="Low complexity" evidence="6">
    <location>
        <begin position="550"/>
        <end position="567"/>
    </location>
</feature>
<dbReference type="AlphaFoldDB" id="A0ABD0KJ54"/>
<name>A0ABD0KJ54_9CAEN</name>
<feature type="non-terminal residue" evidence="8">
    <location>
        <position position="567"/>
    </location>
</feature>
<evidence type="ECO:0000256" key="3">
    <source>
        <dbReference type="ARBA" id="ARBA00022833"/>
    </source>
</evidence>
<feature type="coiled-coil region" evidence="5">
    <location>
        <begin position="331"/>
        <end position="398"/>
    </location>
</feature>
<evidence type="ECO:0000256" key="2">
    <source>
        <dbReference type="ARBA" id="ARBA00022771"/>
    </source>
</evidence>
<dbReference type="InterPro" id="IPR017907">
    <property type="entry name" value="Znf_RING_CS"/>
</dbReference>
<accession>A0ABD0KJ54</accession>
<feature type="region of interest" description="Disordered" evidence="6">
    <location>
        <begin position="500"/>
        <end position="567"/>
    </location>
</feature>
<evidence type="ECO:0000256" key="4">
    <source>
        <dbReference type="PROSITE-ProRule" id="PRU00175"/>
    </source>
</evidence>
<dbReference type="SUPFAM" id="SSF57850">
    <property type="entry name" value="RING/U-box"/>
    <property type="match status" value="1"/>
</dbReference>
<dbReference type="InterPro" id="IPR001841">
    <property type="entry name" value="Znf_RING"/>
</dbReference>